<reference evidence="1 2" key="1">
    <citation type="submission" date="2017-03" db="EMBL/GenBank/DDBJ databases">
        <title>WGS assembly of Porphyra umbilicalis.</title>
        <authorList>
            <person name="Brawley S.H."/>
            <person name="Blouin N.A."/>
            <person name="Ficko-Blean E."/>
            <person name="Wheeler G.L."/>
            <person name="Lohr M."/>
            <person name="Goodson H.V."/>
            <person name="Jenkins J.W."/>
            <person name="Blaby-Haas C.E."/>
            <person name="Helliwell K.E."/>
            <person name="Chan C."/>
            <person name="Marriage T."/>
            <person name="Bhattacharya D."/>
            <person name="Klein A.S."/>
            <person name="Badis Y."/>
            <person name="Brodie J."/>
            <person name="Cao Y."/>
            <person name="Collen J."/>
            <person name="Dittami S.M."/>
            <person name="Gachon C.M."/>
            <person name="Green B.R."/>
            <person name="Karpowicz S."/>
            <person name="Kim J.W."/>
            <person name="Kudahl U."/>
            <person name="Lin S."/>
            <person name="Michel G."/>
            <person name="Mittag M."/>
            <person name="Olson B.J."/>
            <person name="Pangilinan J."/>
            <person name="Peng Y."/>
            <person name="Qiu H."/>
            <person name="Shu S."/>
            <person name="Singer J.T."/>
            <person name="Smith A.G."/>
            <person name="Sprecher B.N."/>
            <person name="Wagner V."/>
            <person name="Wang W."/>
            <person name="Wang Z.-Y."/>
            <person name="Yan J."/>
            <person name="Yarish C."/>
            <person name="Zoeuner-Riek S."/>
            <person name="Zhuang Y."/>
            <person name="Zou Y."/>
            <person name="Lindquist E.A."/>
            <person name="Grimwood J."/>
            <person name="Barry K."/>
            <person name="Rokhsar D.S."/>
            <person name="Schmutz J."/>
            <person name="Stiller J.W."/>
            <person name="Grossman A.R."/>
            <person name="Prochnik S.E."/>
        </authorList>
    </citation>
    <scope>NUCLEOTIDE SEQUENCE [LARGE SCALE GENOMIC DNA]</scope>
    <source>
        <strain evidence="1">4086291</strain>
    </source>
</reference>
<protein>
    <submittedName>
        <fullName evidence="1">Uncharacterized protein</fullName>
    </submittedName>
</protein>
<sequence length="282" mass="30577">MAACKEQLAASRLSLNGIRALQAVAQQEHYPLGRALQRWLSCRLVERLKMCPPSELNKARGSASQAESRTKVTLTIDMVTDKGALDELVQMQSLAYDVPATSSRGKALRTVQFHSPDLLLQALGMAAPLRNWCLSRRFARKDGSTPARVLLEWLCDDQGSTCYVLRRHPTGELVDVAVREDEVFDPLCHAYAHPLVRKTIPVASLLRLMPACPASLRWCPAGVTGILAFDERHTCGKLTLTLPCCVVELATNEVLGLVEAAVDGPVEGAPDSGVSGVVRGGQ</sequence>
<gene>
    <name evidence="1" type="ORF">BU14_0209s0014</name>
</gene>
<dbReference type="Proteomes" id="UP000218209">
    <property type="component" value="Unassembled WGS sequence"/>
</dbReference>
<evidence type="ECO:0000313" key="1">
    <source>
        <dbReference type="EMBL" id="OSX76022.1"/>
    </source>
</evidence>
<dbReference type="EMBL" id="KV918882">
    <property type="protein sequence ID" value="OSX76022.1"/>
    <property type="molecule type" value="Genomic_DNA"/>
</dbReference>
<organism evidence="1 2">
    <name type="scientific">Porphyra umbilicalis</name>
    <name type="common">Purple laver</name>
    <name type="synonym">Red alga</name>
    <dbReference type="NCBI Taxonomy" id="2786"/>
    <lineage>
        <taxon>Eukaryota</taxon>
        <taxon>Rhodophyta</taxon>
        <taxon>Bangiophyceae</taxon>
        <taxon>Bangiales</taxon>
        <taxon>Bangiaceae</taxon>
        <taxon>Porphyra</taxon>
    </lineage>
</organism>
<dbReference type="AlphaFoldDB" id="A0A1X6P566"/>
<accession>A0A1X6P566</accession>
<name>A0A1X6P566_PORUM</name>
<keyword evidence="2" id="KW-1185">Reference proteome</keyword>
<proteinExistence type="predicted"/>
<evidence type="ECO:0000313" key="2">
    <source>
        <dbReference type="Proteomes" id="UP000218209"/>
    </source>
</evidence>